<evidence type="ECO:0000259" key="1">
    <source>
        <dbReference type="Pfam" id="PF13524"/>
    </source>
</evidence>
<name>A0A7W1WRA9_9BACL</name>
<dbReference type="Proteomes" id="UP000535491">
    <property type="component" value="Unassembled WGS sequence"/>
</dbReference>
<organism evidence="2 3">
    <name type="scientific">Paenactinomyces guangxiensis</name>
    <dbReference type="NCBI Taxonomy" id="1490290"/>
    <lineage>
        <taxon>Bacteria</taxon>
        <taxon>Bacillati</taxon>
        <taxon>Bacillota</taxon>
        <taxon>Bacilli</taxon>
        <taxon>Bacillales</taxon>
        <taxon>Thermoactinomycetaceae</taxon>
        <taxon>Paenactinomyces</taxon>
    </lineage>
</organism>
<keyword evidence="3" id="KW-1185">Reference proteome</keyword>
<dbReference type="EMBL" id="JACEIQ010000007">
    <property type="protein sequence ID" value="MBA4494474.1"/>
    <property type="molecule type" value="Genomic_DNA"/>
</dbReference>
<keyword evidence="2" id="KW-0808">Transferase</keyword>
<reference evidence="2 3" key="1">
    <citation type="submission" date="2020-07" db="EMBL/GenBank/DDBJ databases">
        <authorList>
            <person name="Feng H."/>
        </authorList>
    </citation>
    <scope>NUCLEOTIDE SEQUENCE [LARGE SCALE GENOMIC DNA]</scope>
    <source>
        <strain evidence="3">s-10</strain>
    </source>
</reference>
<sequence length="324" mass="38118">MKVIYVTSGIRKPFAFIDHSVIQAMKKLGLEVRVMHPGRHFQQRWERLRKKQNPDFLLTMLGERLTAENLQLIESFSFPKAIWYTDDPYAIDRSLQTCHLFDWVFTNESEALPVYQKSCKGRIVHLPLAAHPLVYKPLKKVPSLFRSQIAMVGSAFQNRFAVVEKISPCLKKYRTRLIGPGWDRLSASSSFLLRGGWIKPEEVCQYYNGAKIVLNIHRAFDDPYLKQNRHRIGAQTPNNRLFEIAACASFQIIDAREDLRKFYDPDREIAVCRSLEDLKEKIAFYLPREQLRKKMAFLAYQRTIREHLYEHRIQVIVRHILKNR</sequence>
<accession>A0A7W1WRA9</accession>
<protein>
    <submittedName>
        <fullName evidence="2">Glycosyltransferase</fullName>
    </submittedName>
</protein>
<evidence type="ECO:0000313" key="2">
    <source>
        <dbReference type="EMBL" id="MBA4494474.1"/>
    </source>
</evidence>
<comment type="caution">
    <text evidence="2">The sequence shown here is derived from an EMBL/GenBank/DDBJ whole genome shotgun (WGS) entry which is preliminary data.</text>
</comment>
<proteinExistence type="predicted"/>
<dbReference type="Pfam" id="PF13524">
    <property type="entry name" value="Glyco_trans_1_2"/>
    <property type="match status" value="1"/>
</dbReference>
<gene>
    <name evidence="2" type="ORF">H1191_09160</name>
</gene>
<feature type="domain" description="Spore protein YkvP/CgeB glycosyl transferase-like" evidence="1">
    <location>
        <begin position="170"/>
        <end position="316"/>
    </location>
</feature>
<dbReference type="RefSeq" id="WP_181751712.1">
    <property type="nucleotide sequence ID" value="NZ_JACEIQ010000007.1"/>
</dbReference>
<dbReference type="InterPro" id="IPR055259">
    <property type="entry name" value="YkvP/CgeB_Glyco_trans-like"/>
</dbReference>
<dbReference type="GO" id="GO:0016740">
    <property type="term" value="F:transferase activity"/>
    <property type="evidence" value="ECO:0007669"/>
    <property type="project" value="UniProtKB-KW"/>
</dbReference>
<dbReference type="AlphaFoldDB" id="A0A7W1WRA9"/>
<evidence type="ECO:0000313" key="3">
    <source>
        <dbReference type="Proteomes" id="UP000535491"/>
    </source>
</evidence>